<proteinExistence type="predicted"/>
<feature type="region of interest" description="Disordered" evidence="2">
    <location>
        <begin position="1207"/>
        <end position="1226"/>
    </location>
</feature>
<dbReference type="OrthoDB" id="273780at2759"/>
<feature type="compositionally biased region" description="Low complexity" evidence="2">
    <location>
        <begin position="212"/>
        <end position="222"/>
    </location>
</feature>
<keyword evidence="1" id="KW-0945">Host-virus interaction</keyword>
<feature type="region of interest" description="Disordered" evidence="2">
    <location>
        <begin position="1595"/>
        <end position="1655"/>
    </location>
</feature>
<dbReference type="VEuPathDB" id="TriTrypDB:LpyrH10_04_2040"/>
<dbReference type="EMBL" id="LGTL01000004">
    <property type="protein sequence ID" value="KPA82897.1"/>
    <property type="molecule type" value="Genomic_DNA"/>
</dbReference>
<feature type="compositionally biased region" description="Polar residues" evidence="2">
    <location>
        <begin position="1549"/>
        <end position="1570"/>
    </location>
</feature>
<feature type="region of interest" description="Disordered" evidence="2">
    <location>
        <begin position="152"/>
        <end position="171"/>
    </location>
</feature>
<name>A0A0M9G5S2_LEPPY</name>
<dbReference type="PANTHER" id="PTHR13037">
    <property type="entry name" value="FORMIN"/>
    <property type="match status" value="1"/>
</dbReference>
<accession>A0A0M9G5S2</accession>
<feature type="compositionally biased region" description="Pro residues" evidence="2">
    <location>
        <begin position="1384"/>
        <end position="1396"/>
    </location>
</feature>
<feature type="compositionally biased region" description="Low complexity" evidence="2">
    <location>
        <begin position="1598"/>
        <end position="1613"/>
    </location>
</feature>
<reference evidence="3 4" key="1">
    <citation type="submission" date="2015-07" db="EMBL/GenBank/DDBJ databases">
        <title>High-quality genome of monoxenous trypanosomatid Leptomonas pyrrhocoris.</title>
        <authorList>
            <person name="Flegontov P."/>
            <person name="Butenko A."/>
            <person name="Firsov S."/>
            <person name="Vlcek C."/>
            <person name="Logacheva M.D."/>
            <person name="Field M."/>
            <person name="Filatov D."/>
            <person name="Flegontova O."/>
            <person name="Gerasimov E."/>
            <person name="Jackson A.P."/>
            <person name="Kelly S."/>
            <person name="Opperdoes F."/>
            <person name="O'Reilly A."/>
            <person name="Votypka J."/>
            <person name="Yurchenko V."/>
            <person name="Lukes J."/>
        </authorList>
    </citation>
    <scope>NUCLEOTIDE SEQUENCE [LARGE SCALE GENOMIC DNA]</scope>
    <source>
        <strain evidence="3">H10</strain>
    </source>
</reference>
<feature type="region of interest" description="Disordered" evidence="2">
    <location>
        <begin position="196"/>
        <end position="223"/>
    </location>
</feature>
<dbReference type="RefSeq" id="XP_015661336.1">
    <property type="nucleotide sequence ID" value="XM_015799734.1"/>
</dbReference>
<dbReference type="PANTHER" id="PTHR13037:SF24">
    <property type="entry name" value="POLYCOMB PROTEIN PCL-RELATED"/>
    <property type="match status" value="1"/>
</dbReference>
<feature type="compositionally biased region" description="Low complexity" evidence="2">
    <location>
        <begin position="1216"/>
        <end position="1226"/>
    </location>
</feature>
<keyword evidence="4" id="KW-1185">Reference proteome</keyword>
<evidence type="ECO:0000256" key="1">
    <source>
        <dbReference type="ARBA" id="ARBA00022581"/>
    </source>
</evidence>
<feature type="compositionally biased region" description="Polar residues" evidence="2">
    <location>
        <begin position="196"/>
        <end position="210"/>
    </location>
</feature>
<feature type="compositionally biased region" description="Basic and acidic residues" evidence="2">
    <location>
        <begin position="500"/>
        <end position="510"/>
    </location>
</feature>
<feature type="region of interest" description="Disordered" evidence="2">
    <location>
        <begin position="1373"/>
        <end position="1416"/>
    </location>
</feature>
<feature type="region of interest" description="Disordered" evidence="2">
    <location>
        <begin position="928"/>
        <end position="951"/>
    </location>
</feature>
<protein>
    <submittedName>
        <fullName evidence="3">Uncharacterized protein</fullName>
    </submittedName>
</protein>
<evidence type="ECO:0000256" key="2">
    <source>
        <dbReference type="SAM" id="MobiDB-lite"/>
    </source>
</evidence>
<feature type="region of interest" description="Disordered" evidence="2">
    <location>
        <begin position="1545"/>
        <end position="1574"/>
    </location>
</feature>
<gene>
    <name evidence="3" type="ORF">ABB37_02654</name>
</gene>
<dbReference type="GeneID" id="26902945"/>
<evidence type="ECO:0000313" key="3">
    <source>
        <dbReference type="EMBL" id="KPA82897.1"/>
    </source>
</evidence>
<feature type="region of interest" description="Disordered" evidence="2">
    <location>
        <begin position="760"/>
        <end position="802"/>
    </location>
</feature>
<sequence>MSDGRDYLLRVWQLAEELAVQSGKPLHAFLLLHHVLTQPPPQLRSAGVSTKSAAASSSSTAAASTPLHVPSLDAEWKCEELATRVRAAEYLLFPDVARPVGSSPAAEGLSGNAALPFVTSASPPAHTLSRAAALESLELAEQVLAPVFAASSHTGSSVGDGRSNDQNSIPQDMWNVHASGMKRTLLDTALSEVAQTTIGGSGSSPASARTVSAAAPSPHSPSFFKNDSHGGVGVVETRAASMYFFSESTVTALAWPLTYFTLAWPFSMTSPSPTAAAAPLSLSFKSANQTIMIAVALVVRAHLLQAVVCHRRVQYRRALQCLAEARKWVQQQFTESAQTRSLRLLWADLQERWCSSASCSASRTETASASPLLSCPHLPHFDRLMTRLMELERRACEAMISVEECKVHFLILQSCGSLPPPPLLLPLSPSYSEGSAALPPPAAGIESSAHAPDLRLHYKRYHESVLQLHEVSWVYVRLLQWVEEDEMDDDNGDEQQGVRVKRENGERDARAGASLPREHARRVQRQLSPFCLCALHHGGSYSEFHEQHAHVVSVKAKSETNKDPVLRGEQQQRERPTGWLNSTYVVNYDKRLAAEVLGFYHCMSFLYVLYQHASTATSASNNHNASQRLRVAEKEQEEAEFFTRYAGVLAHTPPFTARSPSTSAASHNAVQRALMHCRIYAFVFGAFSPCGDDADGDSTAAAGRWRSHLAGAGSSSSSAPTAVHEAGLLLCLAELALKDDFPFALQFCSAFKEGAVSSARTAVEENRPSDAAVSSAVKKEADEEVEGGRRPPAQPQSQQARSSLLAPPSWNWVVPGLRTILQLYVALMTVPLQAAATMPASTPPLSPAVSAMRLAAVPAPTAAAAAGTTPPVPILQAGLQRAEQLLARLLFTLDREMLHLTGNAWTLAAAPAAGSATTRFGVLSLQPQHRQSNQSGASHRSGDGSSSVSPRSFSPWMCADHLQSSPPAQLRWLVQIKAAALLTMARHHLTQLSIVRAVHHLREVQQFARVFHRQAKLSLLPEMHVLLAAVATCMSLRRLPDLSIFQKPQLHGHRRGLKRSRASEATLSEGEEGEGHPDAEIDEDGSGEGTPSTHPADAGDAGFVGEVLYAFAQGWPSADSAPPSSAAFSIPPREEATIAQDVGLPYLHLLAAERAACTSLYTPPSLLLLLYLMKAWVVYQLVATGEEVTWAAPERDAAAAAAEVERQGTDEIRQRQQQQQSSAAVALSPLSPACPPLPLPTASYATTSLNTTVEDQQRRIARLDSLTSTPTSTPTLRGRHATLPAEMQRIQLEQLALPPPVISPVKPVDSVAGAQDSVGHVQTSAFSSLAGGEEVATSSVAAGESVAVGPPPSPSASLSSPVLPAALHEPKNAPTDAVAAPTTLSPPEPPLPPPPSSSFFSSAHRTPRSSPKVSSIPVAQTTSVALTVRHRAGDVLQRMMAVLQHHYEAYALYTTSSATQVGLSSASRPVGAVPSTAWTPQNVTLLRLLRGAVLLTEDRDEPAAVRELKETTHYAKQHLGVLHPYVADGLALLTNAYASLDVDTGSSGGNSLASGTGEGTSPSSLPQDSATRTRRVAVQLAMRCSCTALASLALSGNTSSPSPFTKPPTGTTSRGSGVGDGEGSAAAATVDALDSRDSDNHMGGASALPPPQQQQQQLTVLHSRLREWWSTQVLEELCGNGSVHRSMRAVKQLRILLHWLPETAEKRL</sequence>
<dbReference type="OMA" id="MARHHLT"/>
<feature type="compositionally biased region" description="Low complexity" evidence="2">
    <location>
        <begin position="935"/>
        <end position="951"/>
    </location>
</feature>
<dbReference type="Proteomes" id="UP000037923">
    <property type="component" value="Unassembled WGS sequence"/>
</dbReference>
<evidence type="ECO:0000313" key="4">
    <source>
        <dbReference type="Proteomes" id="UP000037923"/>
    </source>
</evidence>
<feature type="region of interest" description="Disordered" evidence="2">
    <location>
        <begin position="487"/>
        <end position="518"/>
    </location>
</feature>
<organism evidence="3 4">
    <name type="scientific">Leptomonas pyrrhocoris</name>
    <name type="common">Firebug parasite</name>
    <dbReference type="NCBI Taxonomy" id="157538"/>
    <lineage>
        <taxon>Eukaryota</taxon>
        <taxon>Discoba</taxon>
        <taxon>Euglenozoa</taxon>
        <taxon>Kinetoplastea</taxon>
        <taxon>Metakinetoplastina</taxon>
        <taxon>Trypanosomatida</taxon>
        <taxon>Trypanosomatidae</taxon>
        <taxon>Leishmaniinae</taxon>
        <taxon>Leptomonas</taxon>
    </lineage>
</organism>
<comment type="caution">
    <text evidence="3">The sequence shown here is derived from an EMBL/GenBank/DDBJ whole genome shotgun (WGS) entry which is preliminary data.</text>
</comment>
<feature type="region of interest" description="Disordered" evidence="2">
    <location>
        <begin position="1053"/>
        <end position="1097"/>
    </location>
</feature>
<feature type="compositionally biased region" description="Basic and acidic residues" evidence="2">
    <location>
        <begin position="777"/>
        <end position="789"/>
    </location>
</feature>